<protein>
    <submittedName>
        <fullName evidence="2">Uncharacterized protein</fullName>
    </submittedName>
</protein>
<gene>
    <name evidence="2" type="ORF">SISNIDRAFT_280689</name>
</gene>
<keyword evidence="3" id="KW-1185">Reference proteome</keyword>
<accession>A0A164NRQ6</accession>
<reference evidence="2 3" key="1">
    <citation type="journal article" date="2016" name="Mol. Biol. Evol.">
        <title>Comparative Genomics of Early-Diverging Mushroom-Forming Fungi Provides Insights into the Origins of Lignocellulose Decay Capabilities.</title>
        <authorList>
            <person name="Nagy L.G."/>
            <person name="Riley R."/>
            <person name="Tritt A."/>
            <person name="Adam C."/>
            <person name="Daum C."/>
            <person name="Floudas D."/>
            <person name="Sun H."/>
            <person name="Yadav J.S."/>
            <person name="Pangilinan J."/>
            <person name="Larsson K.H."/>
            <person name="Matsuura K."/>
            <person name="Barry K."/>
            <person name="Labutti K."/>
            <person name="Kuo R."/>
            <person name="Ohm R.A."/>
            <person name="Bhattacharya S.S."/>
            <person name="Shirouzu T."/>
            <person name="Yoshinaga Y."/>
            <person name="Martin F.M."/>
            <person name="Grigoriev I.V."/>
            <person name="Hibbett D.S."/>
        </authorList>
    </citation>
    <scope>NUCLEOTIDE SEQUENCE [LARGE SCALE GENOMIC DNA]</scope>
    <source>
        <strain evidence="2 3">HHB9708</strain>
    </source>
</reference>
<organism evidence="2 3">
    <name type="scientific">Sistotremastrum niveocremeum HHB9708</name>
    <dbReference type="NCBI Taxonomy" id="1314777"/>
    <lineage>
        <taxon>Eukaryota</taxon>
        <taxon>Fungi</taxon>
        <taxon>Dikarya</taxon>
        <taxon>Basidiomycota</taxon>
        <taxon>Agaricomycotina</taxon>
        <taxon>Agaricomycetes</taxon>
        <taxon>Sistotremastrales</taxon>
        <taxon>Sistotremastraceae</taxon>
        <taxon>Sertulicium</taxon>
        <taxon>Sertulicium niveocremeum</taxon>
    </lineage>
</organism>
<dbReference type="EMBL" id="KV419442">
    <property type="protein sequence ID" value="KZS87974.1"/>
    <property type="molecule type" value="Genomic_DNA"/>
</dbReference>
<feature type="compositionally biased region" description="Polar residues" evidence="1">
    <location>
        <begin position="41"/>
        <end position="54"/>
    </location>
</feature>
<name>A0A164NRQ6_9AGAM</name>
<proteinExistence type="predicted"/>
<evidence type="ECO:0000313" key="2">
    <source>
        <dbReference type="EMBL" id="KZS87974.1"/>
    </source>
</evidence>
<feature type="compositionally biased region" description="Basic and acidic residues" evidence="1">
    <location>
        <begin position="1"/>
        <end position="13"/>
    </location>
</feature>
<evidence type="ECO:0000256" key="1">
    <source>
        <dbReference type="SAM" id="MobiDB-lite"/>
    </source>
</evidence>
<dbReference type="AlphaFoldDB" id="A0A164NRQ6"/>
<evidence type="ECO:0000313" key="3">
    <source>
        <dbReference type="Proteomes" id="UP000076722"/>
    </source>
</evidence>
<feature type="region of interest" description="Disordered" evidence="1">
    <location>
        <begin position="1"/>
        <end position="72"/>
    </location>
</feature>
<sequence length="231" mass="25189">MPSEGRVYEDSTEKPYVSGDGSTTSVSPCALQAATEDASLRPSSPQREMQNSSAHAPDVSMPTPPATCIPSASITTSSSLLSHELRVTIPERPNVSIGERTRELSPSFFHHDLRMHVISLEGLSAQETELVMKDLWALRDAGSISVAADAHSPYLLHVQWVSLSTISINQPFRWMLSTCVTSAYLSMEIKKSKLMEGSVGVHCRNSHPLSFLSRLLLPNPIPLNSSSAQNY</sequence>
<dbReference type="Proteomes" id="UP000076722">
    <property type="component" value="Unassembled WGS sequence"/>
</dbReference>